<dbReference type="EMBL" id="JAPEVA010000196">
    <property type="protein sequence ID" value="KAJ4392880.1"/>
    <property type="molecule type" value="Genomic_DNA"/>
</dbReference>
<evidence type="ECO:0000313" key="5">
    <source>
        <dbReference type="Proteomes" id="UP001140510"/>
    </source>
</evidence>
<dbReference type="InterPro" id="IPR051468">
    <property type="entry name" value="Fungal_SecMetab_SDRs"/>
</dbReference>
<dbReference type="OrthoDB" id="9876299at2759"/>
<evidence type="ECO:0000313" key="4">
    <source>
        <dbReference type="EMBL" id="KAJ4392880.1"/>
    </source>
</evidence>
<dbReference type="InterPro" id="IPR036291">
    <property type="entry name" value="NAD(P)-bd_dom_sf"/>
</dbReference>
<dbReference type="SUPFAM" id="SSF51735">
    <property type="entry name" value="NAD(P)-binding Rossmann-fold domains"/>
    <property type="match status" value="1"/>
</dbReference>
<keyword evidence="2" id="KW-0521">NADP</keyword>
<dbReference type="InterPro" id="IPR002347">
    <property type="entry name" value="SDR_fam"/>
</dbReference>
<dbReference type="Gene3D" id="3.40.50.720">
    <property type="entry name" value="NAD(P)-binding Rossmann-like Domain"/>
    <property type="match status" value="1"/>
</dbReference>
<accession>A0A9W8YY07</accession>
<dbReference type="CDD" id="cd05325">
    <property type="entry name" value="carb_red_sniffer_like_SDR_c"/>
    <property type="match status" value="1"/>
</dbReference>
<dbReference type="AlphaFoldDB" id="A0A9W8YY07"/>
<protein>
    <submittedName>
        <fullName evidence="4">Uncharacterized protein</fullName>
    </submittedName>
</protein>
<keyword evidence="3" id="KW-0560">Oxidoreductase</keyword>
<dbReference type="Pfam" id="PF00106">
    <property type="entry name" value="adh_short"/>
    <property type="match status" value="1"/>
</dbReference>
<comment type="similarity">
    <text evidence="1">Belongs to the short-chain dehydrogenases/reductases (SDR) family.</text>
</comment>
<dbReference type="PANTHER" id="PTHR43544">
    <property type="entry name" value="SHORT-CHAIN DEHYDROGENASE/REDUCTASE"/>
    <property type="match status" value="1"/>
</dbReference>
<evidence type="ECO:0000256" key="1">
    <source>
        <dbReference type="ARBA" id="ARBA00006484"/>
    </source>
</evidence>
<reference evidence="4" key="1">
    <citation type="submission" date="2022-10" db="EMBL/GenBank/DDBJ databases">
        <title>Tapping the CABI collections for fungal endophytes: first genome assemblies for Collariella, Neodidymelliopsis, Ascochyta clinopodiicola, Didymella pomorum, Didymosphaeria variabile, Neocosmospora piperis and Neocucurbitaria cava.</title>
        <authorList>
            <person name="Hill R."/>
        </authorList>
    </citation>
    <scope>NUCLEOTIDE SEQUENCE</scope>
    <source>
        <strain evidence="4">IMI 355091</strain>
    </source>
</reference>
<dbReference type="GO" id="GO:0005737">
    <property type="term" value="C:cytoplasm"/>
    <property type="evidence" value="ECO:0007669"/>
    <property type="project" value="TreeGrafter"/>
</dbReference>
<evidence type="ECO:0000256" key="2">
    <source>
        <dbReference type="ARBA" id="ARBA00022857"/>
    </source>
</evidence>
<dbReference type="PRINTS" id="PR00081">
    <property type="entry name" value="GDHRDH"/>
</dbReference>
<organism evidence="4 5">
    <name type="scientific">Didymella pomorum</name>
    <dbReference type="NCBI Taxonomy" id="749634"/>
    <lineage>
        <taxon>Eukaryota</taxon>
        <taxon>Fungi</taxon>
        <taxon>Dikarya</taxon>
        <taxon>Ascomycota</taxon>
        <taxon>Pezizomycotina</taxon>
        <taxon>Dothideomycetes</taxon>
        <taxon>Pleosporomycetidae</taxon>
        <taxon>Pleosporales</taxon>
        <taxon>Pleosporineae</taxon>
        <taxon>Didymellaceae</taxon>
        <taxon>Didymella</taxon>
    </lineage>
</organism>
<dbReference type="Proteomes" id="UP001140510">
    <property type="component" value="Unassembled WGS sequence"/>
</dbReference>
<dbReference type="GO" id="GO:0016491">
    <property type="term" value="F:oxidoreductase activity"/>
    <property type="evidence" value="ECO:0007669"/>
    <property type="project" value="UniProtKB-KW"/>
</dbReference>
<proteinExistence type="inferred from homology"/>
<name>A0A9W8YY07_9PLEO</name>
<comment type="caution">
    <text evidence="4">The sequence shown here is derived from an EMBL/GenBank/DDBJ whole genome shotgun (WGS) entry which is preliminary data.</text>
</comment>
<sequence>MSSLTYLITGANRGLGKGFVAALISRPNTTVIAAVRDVAKCTPILEQLPKAHGSKLVIVKIDSSVESDAKDAVKELQSKHGISAIDVVIANAGIGHSGSTVADLPASVVREHIEVNTIGPILLFQAFKPLLQASKSGNPKFIALSTALGSLTLQETFAALPIQFTPYSISKTALNLVVKKINIDEPWLTAYVTHPGLVKTDLATFLDDPNIDAEQLGAIEVDESIRGILTTMDKATKKDIGGTFQNYDGTVLPW</sequence>
<evidence type="ECO:0000256" key="3">
    <source>
        <dbReference type="ARBA" id="ARBA00023002"/>
    </source>
</evidence>
<dbReference type="PANTHER" id="PTHR43544:SF7">
    <property type="entry name" value="NADB-LER2"/>
    <property type="match status" value="1"/>
</dbReference>
<gene>
    <name evidence="4" type="ORF">N0V91_011214</name>
</gene>
<keyword evidence="5" id="KW-1185">Reference proteome</keyword>